<name>A0A381UV21_9ZZZZ</name>
<gene>
    <name evidence="1" type="ORF">METZ01_LOCUS84668</name>
</gene>
<proteinExistence type="predicted"/>
<sequence length="281" mass="32063">MSNKLLHLFSSLLLVSVGFALDYPAKIKTVPDFPEGLPPTTILWDGEDIGLTNPNKSVEVVLNLSDKKKVLAVGEDKIIIFVKANGKIELEPTSMVESRNWETKKETLVLKKKIPKPEIEENSIEYFKKIKVMLNDENTTYQHKTMYRRLLANIMSYEFITENISVNLKDSDPETGLLSLDIAYFGEASVKWQYDLSVTGENFTKTGRPKEHPKQVQIFKEHFSKISKYGILKMNDAGQLELNTVNTKKYKYGTKKGKKKALKKQKKTKKYILPISINSPT</sequence>
<reference evidence="1" key="1">
    <citation type="submission" date="2018-05" db="EMBL/GenBank/DDBJ databases">
        <authorList>
            <person name="Lanie J.A."/>
            <person name="Ng W.-L."/>
            <person name="Kazmierczak K.M."/>
            <person name="Andrzejewski T.M."/>
            <person name="Davidsen T.M."/>
            <person name="Wayne K.J."/>
            <person name="Tettelin H."/>
            <person name="Glass J.I."/>
            <person name="Rusch D."/>
            <person name="Podicherti R."/>
            <person name="Tsui H.-C.T."/>
            <person name="Winkler M.E."/>
        </authorList>
    </citation>
    <scope>NUCLEOTIDE SEQUENCE</scope>
</reference>
<dbReference type="AlphaFoldDB" id="A0A381UV21"/>
<dbReference type="EMBL" id="UINC01007172">
    <property type="protein sequence ID" value="SVA31814.1"/>
    <property type="molecule type" value="Genomic_DNA"/>
</dbReference>
<accession>A0A381UV21</accession>
<organism evidence="1">
    <name type="scientific">marine metagenome</name>
    <dbReference type="NCBI Taxonomy" id="408172"/>
    <lineage>
        <taxon>unclassified sequences</taxon>
        <taxon>metagenomes</taxon>
        <taxon>ecological metagenomes</taxon>
    </lineage>
</organism>
<evidence type="ECO:0000313" key="1">
    <source>
        <dbReference type="EMBL" id="SVA31814.1"/>
    </source>
</evidence>
<protein>
    <submittedName>
        <fullName evidence="1">Uncharacterized protein</fullName>
    </submittedName>
</protein>